<accession>Q23S03</accession>
<evidence type="ECO:0000313" key="2">
    <source>
        <dbReference type="Proteomes" id="UP000009168"/>
    </source>
</evidence>
<evidence type="ECO:0000313" key="1">
    <source>
        <dbReference type="EMBL" id="EAR99236.2"/>
    </source>
</evidence>
<dbReference type="GeneID" id="7844551"/>
<dbReference type="InParanoid" id="Q23S03"/>
<dbReference type="Proteomes" id="UP000009168">
    <property type="component" value="Unassembled WGS sequence"/>
</dbReference>
<organism evidence="1 2">
    <name type="scientific">Tetrahymena thermophila (strain SB210)</name>
    <dbReference type="NCBI Taxonomy" id="312017"/>
    <lineage>
        <taxon>Eukaryota</taxon>
        <taxon>Sar</taxon>
        <taxon>Alveolata</taxon>
        <taxon>Ciliophora</taxon>
        <taxon>Intramacronucleata</taxon>
        <taxon>Oligohymenophorea</taxon>
        <taxon>Hymenostomatida</taxon>
        <taxon>Tetrahymenina</taxon>
        <taxon>Tetrahymenidae</taxon>
        <taxon>Tetrahymena</taxon>
    </lineage>
</organism>
<dbReference type="EMBL" id="GG662641">
    <property type="protein sequence ID" value="EAR99236.2"/>
    <property type="molecule type" value="Genomic_DNA"/>
</dbReference>
<dbReference type="RefSeq" id="XP_001019481.2">
    <property type="nucleotide sequence ID" value="XM_001019481.2"/>
</dbReference>
<dbReference type="KEGG" id="tet:TTHERM_00625970"/>
<sequence length="204" mass="23706">MIQQLKVKQKIKVIMINIESLKELDSFSSRFSQQIVEITSLKISLKNQKINELCSLTKLINSLPNLTMLILHFEKTDMNNTLVNALQNAISERKLKDVTIHLLGNNITHKKAKQFLLFIKEMYPQVGGYNYQYNKGRVMVSNSSSLLKIDFQYSEKQSIFLDDLQSKIFSFEIKSNQIDFVKIIQQNIQNKIDNCHVSLSFKQK</sequence>
<protein>
    <submittedName>
        <fullName evidence="1">Uncharacterized protein</fullName>
    </submittedName>
</protein>
<proteinExistence type="predicted"/>
<dbReference type="AlphaFoldDB" id="Q23S03"/>
<keyword evidence="2" id="KW-1185">Reference proteome</keyword>
<name>Q23S03_TETTS</name>
<dbReference type="HOGENOM" id="CLU_480220_0_0_1"/>
<reference evidence="2" key="1">
    <citation type="journal article" date="2006" name="PLoS Biol.">
        <title>Macronuclear genome sequence of the ciliate Tetrahymena thermophila, a model eukaryote.</title>
        <authorList>
            <person name="Eisen J.A."/>
            <person name="Coyne R.S."/>
            <person name="Wu M."/>
            <person name="Wu D."/>
            <person name="Thiagarajan M."/>
            <person name="Wortman J.R."/>
            <person name="Badger J.H."/>
            <person name="Ren Q."/>
            <person name="Amedeo P."/>
            <person name="Jones K.M."/>
            <person name="Tallon L.J."/>
            <person name="Delcher A.L."/>
            <person name="Salzberg S.L."/>
            <person name="Silva J.C."/>
            <person name="Haas B.J."/>
            <person name="Majoros W.H."/>
            <person name="Farzad M."/>
            <person name="Carlton J.M."/>
            <person name="Smith R.K. Jr."/>
            <person name="Garg J."/>
            <person name="Pearlman R.E."/>
            <person name="Karrer K.M."/>
            <person name="Sun L."/>
            <person name="Manning G."/>
            <person name="Elde N.C."/>
            <person name="Turkewitz A.P."/>
            <person name="Asai D.J."/>
            <person name="Wilkes D.E."/>
            <person name="Wang Y."/>
            <person name="Cai H."/>
            <person name="Collins K."/>
            <person name="Stewart B.A."/>
            <person name="Lee S.R."/>
            <person name="Wilamowska K."/>
            <person name="Weinberg Z."/>
            <person name="Ruzzo W.L."/>
            <person name="Wloga D."/>
            <person name="Gaertig J."/>
            <person name="Frankel J."/>
            <person name="Tsao C.-C."/>
            <person name="Gorovsky M.A."/>
            <person name="Keeling P.J."/>
            <person name="Waller R.F."/>
            <person name="Patron N.J."/>
            <person name="Cherry J.M."/>
            <person name="Stover N.A."/>
            <person name="Krieger C.J."/>
            <person name="del Toro C."/>
            <person name="Ryder H.F."/>
            <person name="Williamson S.C."/>
            <person name="Barbeau R.A."/>
            <person name="Hamilton E.P."/>
            <person name="Orias E."/>
        </authorList>
    </citation>
    <scope>NUCLEOTIDE SEQUENCE [LARGE SCALE GENOMIC DNA]</scope>
    <source>
        <strain evidence="2">SB210</strain>
    </source>
</reference>
<gene>
    <name evidence="1" type="ORF">TTHERM_00625970</name>
</gene>